<comment type="catalytic activity">
    <reaction evidence="1">
        <text>inosine + phosphate = alpha-D-ribose 1-phosphate + hypoxanthine</text>
        <dbReference type="Rhea" id="RHEA:27646"/>
        <dbReference type="ChEBI" id="CHEBI:17368"/>
        <dbReference type="ChEBI" id="CHEBI:17596"/>
        <dbReference type="ChEBI" id="CHEBI:43474"/>
        <dbReference type="ChEBI" id="CHEBI:57720"/>
        <dbReference type="EC" id="2.4.2.1"/>
    </reaction>
    <physiologicalReaction direction="left-to-right" evidence="1">
        <dbReference type="Rhea" id="RHEA:27647"/>
    </physiologicalReaction>
</comment>
<evidence type="ECO:0000256" key="5">
    <source>
        <dbReference type="ARBA" id="ARBA00022801"/>
    </source>
</evidence>
<keyword evidence="6" id="KW-0862">Zinc</keyword>
<evidence type="ECO:0000256" key="8">
    <source>
        <dbReference type="ARBA" id="ARBA00048968"/>
    </source>
</evidence>
<comment type="catalytic activity">
    <reaction evidence="8">
        <text>adenosine + phosphate = alpha-D-ribose 1-phosphate + adenine</text>
        <dbReference type="Rhea" id="RHEA:27642"/>
        <dbReference type="ChEBI" id="CHEBI:16335"/>
        <dbReference type="ChEBI" id="CHEBI:16708"/>
        <dbReference type="ChEBI" id="CHEBI:43474"/>
        <dbReference type="ChEBI" id="CHEBI:57720"/>
        <dbReference type="EC" id="2.4.2.1"/>
    </reaction>
    <physiologicalReaction direction="left-to-right" evidence="8">
        <dbReference type="Rhea" id="RHEA:27643"/>
    </physiologicalReaction>
</comment>
<dbReference type="EMBL" id="JBHLXP010000001">
    <property type="protein sequence ID" value="MFC0047825.1"/>
    <property type="molecule type" value="Genomic_DNA"/>
</dbReference>
<dbReference type="Pfam" id="PF02578">
    <property type="entry name" value="Cu-oxidase_4"/>
    <property type="match status" value="1"/>
</dbReference>
<dbReference type="RefSeq" id="WP_377241436.1">
    <property type="nucleotide sequence ID" value="NZ_JBHLXP010000001.1"/>
</dbReference>
<comment type="caution">
    <text evidence="11">The sequence shown here is derived from an EMBL/GenBank/DDBJ whole genome shotgun (WGS) entry which is preliminary data.</text>
</comment>
<keyword evidence="4" id="KW-0479">Metal-binding</keyword>
<organism evidence="11 12">
    <name type="scientific">Rheinheimera tilapiae</name>
    <dbReference type="NCBI Taxonomy" id="875043"/>
    <lineage>
        <taxon>Bacteria</taxon>
        <taxon>Pseudomonadati</taxon>
        <taxon>Pseudomonadota</taxon>
        <taxon>Gammaproteobacteria</taxon>
        <taxon>Chromatiales</taxon>
        <taxon>Chromatiaceae</taxon>
        <taxon>Rheinheimera</taxon>
    </lineage>
</organism>
<evidence type="ECO:0000256" key="3">
    <source>
        <dbReference type="ARBA" id="ARBA00022679"/>
    </source>
</evidence>
<dbReference type="InterPro" id="IPR038371">
    <property type="entry name" value="Cu_polyphenol_OxRdtase_sf"/>
</dbReference>
<accession>A0ABV6BAC4</accession>
<comment type="similarity">
    <text evidence="2 10">Belongs to the purine nucleoside phosphorylase YfiH/LACC1 family.</text>
</comment>
<dbReference type="CDD" id="cd16833">
    <property type="entry name" value="YfiH"/>
    <property type="match status" value="1"/>
</dbReference>
<dbReference type="Proteomes" id="UP001589813">
    <property type="component" value="Unassembled WGS sequence"/>
</dbReference>
<keyword evidence="3" id="KW-0808">Transferase</keyword>
<keyword evidence="5" id="KW-0378">Hydrolase</keyword>
<reference evidence="11 12" key="1">
    <citation type="submission" date="2024-09" db="EMBL/GenBank/DDBJ databases">
        <authorList>
            <person name="Sun Q."/>
            <person name="Mori K."/>
        </authorList>
    </citation>
    <scope>NUCLEOTIDE SEQUENCE [LARGE SCALE GENOMIC DNA]</scope>
    <source>
        <strain evidence="11 12">KCTC 23315</strain>
    </source>
</reference>
<evidence type="ECO:0000256" key="6">
    <source>
        <dbReference type="ARBA" id="ARBA00022833"/>
    </source>
</evidence>
<dbReference type="InterPro" id="IPR011324">
    <property type="entry name" value="Cytotoxic_necrot_fac-like_cat"/>
</dbReference>
<gene>
    <name evidence="11" type="primary">pgeF</name>
    <name evidence="11" type="ORF">ACFFJP_05955</name>
</gene>
<dbReference type="Gene3D" id="3.60.140.10">
    <property type="entry name" value="CNF1/YfiH-like putative cysteine hydrolases"/>
    <property type="match status" value="1"/>
</dbReference>
<evidence type="ECO:0000256" key="2">
    <source>
        <dbReference type="ARBA" id="ARBA00007353"/>
    </source>
</evidence>
<dbReference type="PANTHER" id="PTHR30616">
    <property type="entry name" value="UNCHARACTERIZED PROTEIN YFIH"/>
    <property type="match status" value="1"/>
</dbReference>
<evidence type="ECO:0000313" key="11">
    <source>
        <dbReference type="EMBL" id="MFC0047825.1"/>
    </source>
</evidence>
<comment type="catalytic activity">
    <reaction evidence="9">
        <text>S-methyl-5'-thioadenosine + phosphate = 5-(methylsulfanyl)-alpha-D-ribose 1-phosphate + adenine</text>
        <dbReference type="Rhea" id="RHEA:11852"/>
        <dbReference type="ChEBI" id="CHEBI:16708"/>
        <dbReference type="ChEBI" id="CHEBI:17509"/>
        <dbReference type="ChEBI" id="CHEBI:43474"/>
        <dbReference type="ChEBI" id="CHEBI:58533"/>
        <dbReference type="EC" id="2.4.2.28"/>
    </reaction>
    <physiologicalReaction direction="left-to-right" evidence="9">
        <dbReference type="Rhea" id="RHEA:11853"/>
    </physiologicalReaction>
</comment>
<dbReference type="SUPFAM" id="SSF64438">
    <property type="entry name" value="CNF1/YfiH-like putative cysteine hydrolases"/>
    <property type="match status" value="1"/>
</dbReference>
<protein>
    <recommendedName>
        <fullName evidence="10">Purine nucleoside phosphorylase</fullName>
    </recommendedName>
</protein>
<comment type="catalytic activity">
    <reaction evidence="7">
        <text>adenosine + H2O + H(+) = inosine + NH4(+)</text>
        <dbReference type="Rhea" id="RHEA:24408"/>
        <dbReference type="ChEBI" id="CHEBI:15377"/>
        <dbReference type="ChEBI" id="CHEBI:15378"/>
        <dbReference type="ChEBI" id="CHEBI:16335"/>
        <dbReference type="ChEBI" id="CHEBI:17596"/>
        <dbReference type="ChEBI" id="CHEBI:28938"/>
        <dbReference type="EC" id="3.5.4.4"/>
    </reaction>
    <physiologicalReaction direction="left-to-right" evidence="7">
        <dbReference type="Rhea" id="RHEA:24409"/>
    </physiologicalReaction>
</comment>
<evidence type="ECO:0000313" key="12">
    <source>
        <dbReference type="Proteomes" id="UP001589813"/>
    </source>
</evidence>
<sequence>MQRLDAPDFLLPDWPAPAHVRALSTNRGLAAQSQFGSSAGIYAGLNLGTHVGDLADAVLANRQLLQQYCDLPQQPAWLNQVHGIAVLDLDLWQGQLTDADASVTSIPGLAAVVMTADCLPVLFCDRQGNKVAAAHAGWRGLCDGVLEATLQHFPKPAEVLAWLGPAIGPTNFEVGSEVRAAFVAKDPQAAAAFVPSINPGKYLADIYLLARQRLQAAGVSAIYGGDYCTVADPQRFYSYRRDGQTGRQASLIWLTAAI</sequence>
<evidence type="ECO:0000256" key="9">
    <source>
        <dbReference type="ARBA" id="ARBA00049893"/>
    </source>
</evidence>
<dbReference type="NCBIfam" id="TIGR00726">
    <property type="entry name" value="peptidoglycan editing factor PgeF"/>
    <property type="match status" value="1"/>
</dbReference>
<evidence type="ECO:0000256" key="10">
    <source>
        <dbReference type="RuleBase" id="RU361274"/>
    </source>
</evidence>
<proteinExistence type="inferred from homology"/>
<keyword evidence="12" id="KW-1185">Reference proteome</keyword>
<dbReference type="InterPro" id="IPR003730">
    <property type="entry name" value="Cu_polyphenol_OxRdtase"/>
</dbReference>
<evidence type="ECO:0000256" key="4">
    <source>
        <dbReference type="ARBA" id="ARBA00022723"/>
    </source>
</evidence>
<dbReference type="PANTHER" id="PTHR30616:SF2">
    <property type="entry name" value="PURINE NUCLEOSIDE PHOSPHORYLASE LACC1"/>
    <property type="match status" value="1"/>
</dbReference>
<name>A0ABV6BAC4_9GAMM</name>
<evidence type="ECO:0000256" key="1">
    <source>
        <dbReference type="ARBA" id="ARBA00000553"/>
    </source>
</evidence>
<evidence type="ECO:0000256" key="7">
    <source>
        <dbReference type="ARBA" id="ARBA00047989"/>
    </source>
</evidence>